<sequence length="150" mass="17059">MARVVAGHAWEWRSRKDPQAYDIEIDGVALRWNSTDTDWINSKNSVEEVGSIHTVQGYDLNYAGVVIGPDLGFDPDAGELVVHRADYKDKVGKRNNRMRQQITTDQDLLRYISNIYSVLLTRGMRGTYVYACDPDLRRWLSQFIPGAVAP</sequence>
<comment type="caution">
    <text evidence="2">The sequence shown here is derived from an EMBL/GenBank/DDBJ whole genome shotgun (WGS) entry which is preliminary data.</text>
</comment>
<organism evidence="2 3">
    <name type="scientific">Kocuria coralli</name>
    <dbReference type="NCBI Taxonomy" id="1461025"/>
    <lineage>
        <taxon>Bacteria</taxon>
        <taxon>Bacillati</taxon>
        <taxon>Actinomycetota</taxon>
        <taxon>Actinomycetes</taxon>
        <taxon>Micrococcales</taxon>
        <taxon>Micrococcaceae</taxon>
        <taxon>Kocuria</taxon>
    </lineage>
</organism>
<accession>A0A5J5KYL6</accession>
<name>A0A5J5KYL6_9MICC</name>
<proteinExistence type="predicted"/>
<evidence type="ECO:0000259" key="1">
    <source>
        <dbReference type="Pfam" id="PF09848"/>
    </source>
</evidence>
<dbReference type="EMBL" id="SZWF01000004">
    <property type="protein sequence ID" value="KAA9394847.1"/>
    <property type="molecule type" value="Genomic_DNA"/>
</dbReference>
<dbReference type="OrthoDB" id="3193269at2"/>
<dbReference type="Pfam" id="PF09848">
    <property type="entry name" value="SLFN-g3_helicase"/>
    <property type="match status" value="1"/>
</dbReference>
<dbReference type="AlphaFoldDB" id="A0A5J5KYL6"/>
<dbReference type="InterPro" id="IPR018647">
    <property type="entry name" value="SLFN_3-like_DNA/RNA_helicase"/>
</dbReference>
<evidence type="ECO:0000313" key="3">
    <source>
        <dbReference type="Proteomes" id="UP000325957"/>
    </source>
</evidence>
<keyword evidence="3" id="KW-1185">Reference proteome</keyword>
<protein>
    <submittedName>
        <fullName evidence="2">DUF2075 domain-containing protein</fullName>
    </submittedName>
</protein>
<evidence type="ECO:0000313" key="2">
    <source>
        <dbReference type="EMBL" id="KAA9394847.1"/>
    </source>
</evidence>
<gene>
    <name evidence="2" type="ORF">FCK90_04760</name>
</gene>
<dbReference type="Proteomes" id="UP000325957">
    <property type="component" value="Unassembled WGS sequence"/>
</dbReference>
<feature type="domain" description="Schlafen group 3-like DNA/RNA helicase" evidence="1">
    <location>
        <begin position="2"/>
        <end position="133"/>
    </location>
</feature>
<reference evidence="2 3" key="1">
    <citation type="submission" date="2019-05" db="EMBL/GenBank/DDBJ databases">
        <title>Kocuria coralli sp. nov., a novel actinobacterium isolated from coral reef seawater.</title>
        <authorList>
            <person name="Li J."/>
        </authorList>
    </citation>
    <scope>NUCLEOTIDE SEQUENCE [LARGE SCALE GENOMIC DNA]</scope>
    <source>
        <strain evidence="2 3">SCSIO 13007</strain>
    </source>
</reference>